<dbReference type="Proteomes" id="UP001628179">
    <property type="component" value="Unassembled WGS sequence"/>
</dbReference>
<feature type="region of interest" description="Disordered" evidence="1">
    <location>
        <begin position="1"/>
        <end position="35"/>
    </location>
</feature>
<evidence type="ECO:0000313" key="3">
    <source>
        <dbReference type="Proteomes" id="UP001628179"/>
    </source>
</evidence>
<evidence type="ECO:0000313" key="2">
    <source>
        <dbReference type="EMBL" id="GAB1314520.1"/>
    </source>
</evidence>
<reference evidence="2 3" key="1">
    <citation type="submission" date="2024-09" db="EMBL/GenBank/DDBJ databases">
        <title>Itraconazole resistance in Madurella fahalii resulting from another homologue of gene encoding cytochrome P450 14-alpha sterol demethylase (CYP51).</title>
        <authorList>
            <person name="Yoshioka I."/>
            <person name="Fahal A.H."/>
            <person name="Kaneko S."/>
            <person name="Yaguchi T."/>
        </authorList>
    </citation>
    <scope>NUCLEOTIDE SEQUENCE [LARGE SCALE GENOMIC DNA]</scope>
    <source>
        <strain evidence="2 3">IFM 68171</strain>
    </source>
</reference>
<keyword evidence="3" id="KW-1185">Reference proteome</keyword>
<dbReference type="EMBL" id="BAAFSV010000002">
    <property type="protein sequence ID" value="GAB1314520.1"/>
    <property type="molecule type" value="Genomic_DNA"/>
</dbReference>
<dbReference type="GeneID" id="98175473"/>
<comment type="caution">
    <text evidence="2">The sequence shown here is derived from an EMBL/GenBank/DDBJ whole genome shotgun (WGS) entry which is preliminary data.</text>
</comment>
<evidence type="ECO:0000256" key="1">
    <source>
        <dbReference type="SAM" id="MobiDB-lite"/>
    </source>
</evidence>
<organism evidence="2 3">
    <name type="scientific">Madurella fahalii</name>
    <dbReference type="NCBI Taxonomy" id="1157608"/>
    <lineage>
        <taxon>Eukaryota</taxon>
        <taxon>Fungi</taxon>
        <taxon>Dikarya</taxon>
        <taxon>Ascomycota</taxon>
        <taxon>Pezizomycotina</taxon>
        <taxon>Sordariomycetes</taxon>
        <taxon>Sordariomycetidae</taxon>
        <taxon>Sordariales</taxon>
        <taxon>Sordariales incertae sedis</taxon>
        <taxon>Madurella</taxon>
    </lineage>
</organism>
<proteinExistence type="predicted"/>
<name>A0ABQ0GAB2_9PEZI</name>
<gene>
    <name evidence="2" type="ORF">MFIFM68171_04730</name>
</gene>
<protein>
    <submittedName>
        <fullName evidence="2">Uncharacterized protein</fullName>
    </submittedName>
</protein>
<dbReference type="RefSeq" id="XP_070916251.1">
    <property type="nucleotide sequence ID" value="XM_071060150.1"/>
</dbReference>
<sequence length="94" mass="10708">MERIETATTAGIIDDLRESPPPEQQDPCQDAQVQPPRYEISVPMRGMDEWALWSYLEKLFGDDSNFSVVQIRGQLKISTPLPLSPGMVLRNCRF</sequence>
<accession>A0ABQ0GAB2</accession>